<feature type="transmembrane region" description="Helical" evidence="1">
    <location>
        <begin position="248"/>
        <end position="269"/>
    </location>
</feature>
<gene>
    <name evidence="2" type="ORF">PoB_004788400</name>
</gene>
<organism evidence="2 3">
    <name type="scientific">Plakobranchus ocellatus</name>
    <dbReference type="NCBI Taxonomy" id="259542"/>
    <lineage>
        <taxon>Eukaryota</taxon>
        <taxon>Metazoa</taxon>
        <taxon>Spiralia</taxon>
        <taxon>Lophotrochozoa</taxon>
        <taxon>Mollusca</taxon>
        <taxon>Gastropoda</taxon>
        <taxon>Heterobranchia</taxon>
        <taxon>Euthyneura</taxon>
        <taxon>Panpulmonata</taxon>
        <taxon>Sacoglossa</taxon>
        <taxon>Placobranchoidea</taxon>
        <taxon>Plakobranchidae</taxon>
        <taxon>Plakobranchus</taxon>
    </lineage>
</organism>
<feature type="transmembrane region" description="Helical" evidence="1">
    <location>
        <begin position="69"/>
        <end position="90"/>
    </location>
</feature>
<reference evidence="2 3" key="1">
    <citation type="journal article" date="2021" name="Elife">
        <title>Chloroplast acquisition without the gene transfer in kleptoplastic sea slugs, Plakobranchus ocellatus.</title>
        <authorList>
            <person name="Maeda T."/>
            <person name="Takahashi S."/>
            <person name="Yoshida T."/>
            <person name="Shimamura S."/>
            <person name="Takaki Y."/>
            <person name="Nagai Y."/>
            <person name="Toyoda A."/>
            <person name="Suzuki Y."/>
            <person name="Arimoto A."/>
            <person name="Ishii H."/>
            <person name="Satoh N."/>
            <person name="Nishiyama T."/>
            <person name="Hasebe M."/>
            <person name="Maruyama T."/>
            <person name="Minagawa J."/>
            <person name="Obokata J."/>
            <person name="Shigenobu S."/>
        </authorList>
    </citation>
    <scope>NUCLEOTIDE SEQUENCE [LARGE SCALE GENOMIC DNA]</scope>
</reference>
<keyword evidence="1" id="KW-1133">Transmembrane helix</keyword>
<accession>A0AAV4BMN4</accession>
<dbReference type="AlphaFoldDB" id="A0AAV4BMN4"/>
<evidence type="ECO:0000313" key="2">
    <source>
        <dbReference type="EMBL" id="GFO21379.1"/>
    </source>
</evidence>
<feature type="transmembrane region" description="Helical" evidence="1">
    <location>
        <begin position="284"/>
        <end position="304"/>
    </location>
</feature>
<dbReference type="EMBL" id="BLXT01005252">
    <property type="protein sequence ID" value="GFO21379.1"/>
    <property type="molecule type" value="Genomic_DNA"/>
</dbReference>
<sequence>MNHSVLRNCDGRERIVSHFSLLQDIVECGYITMESLVPYASVVLLITNGFILFRHWPTQKESEPNIRKFIALIDPLVAAILCPLASDLYFTSEWASGCSTTYTMIIVAVTFVLYVCSLTVCYRLIELAFPSHPSGVNFNPSSQRLPATPAGGCLGLTFAWSMGLNFALTWFLLPLMAKVSNLKDNFDSEMCQPFFITRMMVYVFASSCAVQVAYIALYFCVCKSNLYGKECDIPGKRNTSYKSNMKTLILYTLTTLVCLITTCLLRFIFMTCSCEGLFVLSRSFPAINFLLGLKLPFASLLKSFSSQIHNKIRKLDP</sequence>
<evidence type="ECO:0000256" key="1">
    <source>
        <dbReference type="SAM" id="Phobius"/>
    </source>
</evidence>
<evidence type="ECO:0008006" key="4">
    <source>
        <dbReference type="Google" id="ProtNLM"/>
    </source>
</evidence>
<dbReference type="Proteomes" id="UP000735302">
    <property type="component" value="Unassembled WGS sequence"/>
</dbReference>
<proteinExistence type="predicted"/>
<feature type="transmembrane region" description="Helical" evidence="1">
    <location>
        <begin position="199"/>
        <end position="221"/>
    </location>
</feature>
<feature type="transmembrane region" description="Helical" evidence="1">
    <location>
        <begin position="146"/>
        <end position="173"/>
    </location>
</feature>
<evidence type="ECO:0000313" key="3">
    <source>
        <dbReference type="Proteomes" id="UP000735302"/>
    </source>
</evidence>
<keyword evidence="1" id="KW-0472">Membrane</keyword>
<comment type="caution">
    <text evidence="2">The sequence shown here is derived from an EMBL/GenBank/DDBJ whole genome shotgun (WGS) entry which is preliminary data.</text>
</comment>
<feature type="transmembrane region" description="Helical" evidence="1">
    <location>
        <begin position="36"/>
        <end position="57"/>
    </location>
</feature>
<name>A0AAV4BMN4_9GAST</name>
<keyword evidence="1" id="KW-0812">Transmembrane</keyword>
<feature type="transmembrane region" description="Helical" evidence="1">
    <location>
        <begin position="102"/>
        <end position="125"/>
    </location>
</feature>
<keyword evidence="3" id="KW-1185">Reference proteome</keyword>
<protein>
    <recommendedName>
        <fullName evidence="4">G-protein coupled receptors family 1 profile domain-containing protein</fullName>
    </recommendedName>
</protein>